<gene>
    <name evidence="2" type="ORF">A3A27_02605</name>
</gene>
<evidence type="ECO:0000313" key="3">
    <source>
        <dbReference type="Proteomes" id="UP000177287"/>
    </source>
</evidence>
<dbReference type="AlphaFoldDB" id="A0A1G2RGF0"/>
<accession>A0A1G2RGF0</accession>
<name>A0A1G2RGF0_9BACT</name>
<evidence type="ECO:0000256" key="1">
    <source>
        <dbReference type="SAM" id="MobiDB-lite"/>
    </source>
</evidence>
<reference evidence="2 3" key="1">
    <citation type="journal article" date="2016" name="Nat. Commun.">
        <title>Thousands of microbial genomes shed light on interconnected biogeochemical processes in an aquifer system.</title>
        <authorList>
            <person name="Anantharaman K."/>
            <person name="Brown C.T."/>
            <person name="Hug L.A."/>
            <person name="Sharon I."/>
            <person name="Castelle C.J."/>
            <person name="Probst A.J."/>
            <person name="Thomas B.C."/>
            <person name="Singh A."/>
            <person name="Wilkins M.J."/>
            <person name="Karaoz U."/>
            <person name="Brodie E.L."/>
            <person name="Williams K.H."/>
            <person name="Hubbard S.S."/>
            <person name="Banfield J.F."/>
        </authorList>
    </citation>
    <scope>NUCLEOTIDE SEQUENCE [LARGE SCALE GENOMIC DNA]</scope>
</reference>
<organism evidence="2 3">
    <name type="scientific">Candidatus Wildermuthbacteria bacterium RIFCSPLOWO2_01_FULL_47_18</name>
    <dbReference type="NCBI Taxonomy" id="1802460"/>
    <lineage>
        <taxon>Bacteria</taxon>
        <taxon>Candidatus Wildermuthiibacteriota</taxon>
    </lineage>
</organism>
<feature type="region of interest" description="Disordered" evidence="1">
    <location>
        <begin position="1"/>
        <end position="59"/>
    </location>
</feature>
<proteinExistence type="predicted"/>
<comment type="caution">
    <text evidence="2">The sequence shown here is derived from an EMBL/GenBank/DDBJ whole genome shotgun (WGS) entry which is preliminary data.</text>
</comment>
<dbReference type="EMBL" id="MHUF01000027">
    <property type="protein sequence ID" value="OHA71910.1"/>
    <property type="molecule type" value="Genomic_DNA"/>
</dbReference>
<evidence type="ECO:0000313" key="2">
    <source>
        <dbReference type="EMBL" id="OHA71910.1"/>
    </source>
</evidence>
<feature type="compositionally biased region" description="Acidic residues" evidence="1">
    <location>
        <begin position="1"/>
        <end position="38"/>
    </location>
</feature>
<sequence>MALLEELENGFADQDENPETPEEEEKEEEEELEEGEEVEAPKTDEELDEVGFDPDTRNE</sequence>
<dbReference type="Proteomes" id="UP000177287">
    <property type="component" value="Unassembled WGS sequence"/>
</dbReference>
<protein>
    <submittedName>
        <fullName evidence="2">Uncharacterized protein</fullName>
    </submittedName>
</protein>